<accession>A0A3L8DU07</accession>
<evidence type="ECO:0008006" key="3">
    <source>
        <dbReference type="Google" id="ProtNLM"/>
    </source>
</evidence>
<proteinExistence type="predicted"/>
<dbReference type="AlphaFoldDB" id="A0A3L8DU07"/>
<comment type="caution">
    <text evidence="1">The sequence shown here is derived from an EMBL/GenBank/DDBJ whole genome shotgun (WGS) entry which is preliminary data.</text>
</comment>
<reference evidence="1 2" key="1">
    <citation type="journal article" date="2018" name="Genome Res.">
        <title>The genomic architecture and molecular evolution of ant odorant receptors.</title>
        <authorList>
            <person name="McKenzie S.K."/>
            <person name="Kronauer D.J.C."/>
        </authorList>
    </citation>
    <scope>NUCLEOTIDE SEQUENCE [LARGE SCALE GENOMIC DNA]</scope>
    <source>
        <strain evidence="1">Clonal line C1</strain>
    </source>
</reference>
<evidence type="ECO:0000313" key="1">
    <source>
        <dbReference type="EMBL" id="RLU23772.1"/>
    </source>
</evidence>
<gene>
    <name evidence="1" type="ORF">DMN91_003980</name>
</gene>
<evidence type="ECO:0000313" key="2">
    <source>
        <dbReference type="Proteomes" id="UP000279307"/>
    </source>
</evidence>
<dbReference type="Proteomes" id="UP000279307">
    <property type="component" value="Chromosome 4"/>
</dbReference>
<protein>
    <recommendedName>
        <fullName evidence="3">THAP-type domain-containing protein</fullName>
    </recommendedName>
</protein>
<organism evidence="1 2">
    <name type="scientific">Ooceraea biroi</name>
    <name type="common">Clonal raider ant</name>
    <name type="synonym">Cerapachys biroi</name>
    <dbReference type="NCBI Taxonomy" id="2015173"/>
    <lineage>
        <taxon>Eukaryota</taxon>
        <taxon>Metazoa</taxon>
        <taxon>Ecdysozoa</taxon>
        <taxon>Arthropoda</taxon>
        <taxon>Hexapoda</taxon>
        <taxon>Insecta</taxon>
        <taxon>Pterygota</taxon>
        <taxon>Neoptera</taxon>
        <taxon>Endopterygota</taxon>
        <taxon>Hymenoptera</taxon>
        <taxon>Apocrita</taxon>
        <taxon>Aculeata</taxon>
        <taxon>Formicoidea</taxon>
        <taxon>Formicidae</taxon>
        <taxon>Dorylinae</taxon>
        <taxon>Ooceraea</taxon>
    </lineage>
</organism>
<sequence>MYKNAVACSDHFIMSDFISITGCLLSRRRLKRDAVPSILQMNSQTDQTNLHTSMESPKIVENSQADQTNLHTSMESSEIIENSQSDHINDMNKTKKRKLTTSLLSRKRFKVTINNQSEWLSRNDCTSQKSWEKFLYFVQSTRMHKNTVLHRDRRMKKRTIRNIPAYSGSTRSCGTNRYDWTLLIQETNHSRSTST</sequence>
<dbReference type="EMBL" id="QOIP01000004">
    <property type="protein sequence ID" value="RLU23772.1"/>
    <property type="molecule type" value="Genomic_DNA"/>
</dbReference>
<name>A0A3L8DU07_OOCBI</name>